<organism evidence="1">
    <name type="scientific">marine sediment metagenome</name>
    <dbReference type="NCBI Taxonomy" id="412755"/>
    <lineage>
        <taxon>unclassified sequences</taxon>
        <taxon>metagenomes</taxon>
        <taxon>ecological metagenomes</taxon>
    </lineage>
</organism>
<dbReference type="EMBL" id="BARU01017076">
    <property type="protein sequence ID" value="GAH56054.1"/>
    <property type="molecule type" value="Genomic_DNA"/>
</dbReference>
<dbReference type="AlphaFoldDB" id="X1HQF9"/>
<comment type="caution">
    <text evidence="1">The sequence shown here is derived from an EMBL/GenBank/DDBJ whole genome shotgun (WGS) entry which is preliminary data.</text>
</comment>
<reference evidence="1" key="1">
    <citation type="journal article" date="2014" name="Front. Microbiol.">
        <title>High frequency of phylogenetically diverse reductive dehalogenase-homologous genes in deep subseafloor sedimentary metagenomes.</title>
        <authorList>
            <person name="Kawai M."/>
            <person name="Futagami T."/>
            <person name="Toyoda A."/>
            <person name="Takaki Y."/>
            <person name="Nishi S."/>
            <person name="Hori S."/>
            <person name="Arai W."/>
            <person name="Tsubouchi T."/>
            <person name="Morono Y."/>
            <person name="Uchiyama I."/>
            <person name="Ito T."/>
            <person name="Fujiyama A."/>
            <person name="Inagaki F."/>
            <person name="Takami H."/>
        </authorList>
    </citation>
    <scope>NUCLEOTIDE SEQUENCE</scope>
    <source>
        <strain evidence="1">Expedition CK06-06</strain>
    </source>
</reference>
<accession>X1HQF9</accession>
<name>X1HQF9_9ZZZZ</name>
<sequence length="268" mass="31449">VLKCLNKVKIDIQGKRIILKRIINYLLGFLKKEFPLECLVDLLFKELEKKVNSSLKQLVFLSDLIYVKITSSNMDIPSSLFNLISSQGDNLKNLEDIKKYLKEKLIEISNPKLNSYTIFYPIINLEIVSKITPFQDLHFFNRKIDKSYSKKLGTEFPSFNHWIRIIVNANGINQALFLSEIVFNKYCNLGLIKDLHFKLIRKNHLIFKDNKRIKTSHSIEGKRLYRIKPLDDAKSKELGDFLNILEKTLKKIGFQRINAITELLRRYI</sequence>
<evidence type="ECO:0000313" key="1">
    <source>
        <dbReference type="EMBL" id="GAH56054.1"/>
    </source>
</evidence>
<gene>
    <name evidence="1" type="ORF">S03H2_28349</name>
</gene>
<feature type="non-terminal residue" evidence="1">
    <location>
        <position position="1"/>
    </location>
</feature>
<proteinExistence type="predicted"/>
<protein>
    <submittedName>
        <fullName evidence="1">Uncharacterized protein</fullName>
    </submittedName>
</protein>